<protein>
    <submittedName>
        <fullName evidence="2">Uncharacterized protein</fullName>
    </submittedName>
</protein>
<feature type="region of interest" description="Disordered" evidence="1">
    <location>
        <begin position="195"/>
        <end position="215"/>
    </location>
</feature>
<sequence>MESSRPAATPTQDAAAASEEAQPQHIDDLSVQWDQTYLRLNYILGNLGGPVAAGADNNSSFSSASARTGAEGGAAGAATGGASSSATPGRRNSLGNGTGDRVSKSAIPNFPALSRPDAARKVAQIATWRDEVASDADAVLCGCSLGSCAGISAADEAPSCSVTKGLLPAAFVAGSLASPAVRSRRKASLVAAAAAISRDEDGSGTSSNSSGDDADSPVDSLCALCGRHADVRDLVTDSWPGDGGAARKALRRMQLSLLRIGRRRQLLPRGEEPFPPDADPKPSNNHAQSHNNNHGTAAAATSPRDLKPAAIATTSMYHYRTDPDDQDDEDLSSDDSTSTGSNNGIKRQKCKPVGSGGVSTTLTAREQMERNQRAKDARLRRAQKLLEKSLVVTPKTTGVQS</sequence>
<feature type="compositionally biased region" description="Low complexity" evidence="1">
    <location>
        <begin position="1"/>
        <end position="17"/>
    </location>
</feature>
<feature type="compositionally biased region" description="Low complexity" evidence="1">
    <location>
        <begin position="59"/>
        <end position="69"/>
    </location>
</feature>
<proteinExistence type="predicted"/>
<feature type="region of interest" description="Disordered" evidence="1">
    <location>
        <begin position="264"/>
        <end position="305"/>
    </location>
</feature>
<dbReference type="EMBL" id="CP034209">
    <property type="protein sequence ID" value="QBZ63563.1"/>
    <property type="molecule type" value="Genomic_DNA"/>
</dbReference>
<gene>
    <name evidence="2" type="ORF">PoMZ_05245</name>
</gene>
<feature type="compositionally biased region" description="Gly residues" evidence="1">
    <location>
        <begin position="70"/>
        <end position="79"/>
    </location>
</feature>
<evidence type="ECO:0000313" key="2">
    <source>
        <dbReference type="EMBL" id="QBZ63563.1"/>
    </source>
</evidence>
<feature type="compositionally biased region" description="Acidic residues" evidence="1">
    <location>
        <begin position="324"/>
        <end position="333"/>
    </location>
</feature>
<feature type="region of interest" description="Disordered" evidence="1">
    <location>
        <begin position="1"/>
        <end position="28"/>
    </location>
</feature>
<dbReference type="VEuPathDB" id="FungiDB:M_BR32_EuGene_00088271"/>
<feature type="compositionally biased region" description="Low complexity" evidence="1">
    <location>
        <begin position="283"/>
        <end position="301"/>
    </location>
</feature>
<name>A0A4P7NMU1_PYROR</name>
<feature type="region of interest" description="Disordered" evidence="1">
    <location>
        <begin position="59"/>
        <end position="110"/>
    </location>
</feature>
<feature type="region of interest" description="Disordered" evidence="1">
    <location>
        <begin position="319"/>
        <end position="377"/>
    </location>
</feature>
<evidence type="ECO:0000256" key="1">
    <source>
        <dbReference type="SAM" id="MobiDB-lite"/>
    </source>
</evidence>
<reference evidence="2 3" key="1">
    <citation type="journal article" date="2019" name="Mol. Biol. Evol.">
        <title>Blast fungal genomes show frequent chromosomal changes, gene gains and losses, and effector gene turnover.</title>
        <authorList>
            <person name="Gomez Luciano L.B."/>
            <person name="Jason Tsai I."/>
            <person name="Chuma I."/>
            <person name="Tosa Y."/>
            <person name="Chen Y.H."/>
            <person name="Li J.Y."/>
            <person name="Li M.Y."/>
            <person name="Jade Lu M.Y."/>
            <person name="Nakayashiki H."/>
            <person name="Li W.H."/>
        </authorList>
    </citation>
    <scope>NUCLEOTIDE SEQUENCE [LARGE SCALE GENOMIC DNA]</scope>
    <source>
        <strain evidence="2">MZ5-1-6</strain>
    </source>
</reference>
<accession>A0A4P7NMU1</accession>
<feature type="compositionally biased region" description="Basic and acidic residues" evidence="1">
    <location>
        <begin position="366"/>
        <end position="377"/>
    </location>
</feature>
<organism evidence="2 3">
    <name type="scientific">Pyricularia oryzae</name>
    <name type="common">Rice blast fungus</name>
    <name type="synonym">Magnaporthe oryzae</name>
    <dbReference type="NCBI Taxonomy" id="318829"/>
    <lineage>
        <taxon>Eukaryota</taxon>
        <taxon>Fungi</taxon>
        <taxon>Dikarya</taxon>
        <taxon>Ascomycota</taxon>
        <taxon>Pezizomycotina</taxon>
        <taxon>Sordariomycetes</taxon>
        <taxon>Sordariomycetidae</taxon>
        <taxon>Magnaporthales</taxon>
        <taxon>Pyriculariaceae</taxon>
        <taxon>Pyricularia</taxon>
    </lineage>
</organism>
<evidence type="ECO:0000313" key="3">
    <source>
        <dbReference type="Proteomes" id="UP000294847"/>
    </source>
</evidence>
<dbReference type="AlphaFoldDB" id="A0A4P7NMU1"/>
<dbReference type="Proteomes" id="UP000294847">
    <property type="component" value="Chromosome 6"/>
</dbReference>